<feature type="region of interest" description="Disordered" evidence="1">
    <location>
        <begin position="112"/>
        <end position="155"/>
    </location>
</feature>
<sequence length="171" mass="19779">MVLCRVLRMSCWSVSRKVFMVIYITILFRHITMSWKWKAYNQVLRKKMKKYDLGSISGSSSVSLAVSSNLYLFSFCQEPEVEYVEGYDGPEEEEDMEDFGGFMKDESLMDDDYDEMDEDNEEIEPLDQHPAKKIRKASVSEARKIEGGDSGKKSKRKGRVIIEVLCLILCN</sequence>
<evidence type="ECO:0000313" key="3">
    <source>
        <dbReference type="Proteomes" id="UP000287651"/>
    </source>
</evidence>
<protein>
    <submittedName>
        <fullName evidence="2">Uncharacterized protein</fullName>
    </submittedName>
</protein>
<evidence type="ECO:0000256" key="1">
    <source>
        <dbReference type="SAM" id="MobiDB-lite"/>
    </source>
</evidence>
<dbReference type="Proteomes" id="UP000287651">
    <property type="component" value="Unassembled WGS sequence"/>
</dbReference>
<dbReference type="AlphaFoldDB" id="A0A426Z1C3"/>
<comment type="caution">
    <text evidence="2">The sequence shown here is derived from an EMBL/GenBank/DDBJ whole genome shotgun (WGS) entry which is preliminary data.</text>
</comment>
<gene>
    <name evidence="2" type="ORF">B296_00022750</name>
</gene>
<name>A0A426Z1C3_ENSVE</name>
<evidence type="ECO:0000313" key="2">
    <source>
        <dbReference type="EMBL" id="RRT57762.1"/>
    </source>
</evidence>
<feature type="compositionally biased region" description="Acidic residues" evidence="1">
    <location>
        <begin position="112"/>
        <end position="125"/>
    </location>
</feature>
<feature type="compositionally biased region" description="Basic and acidic residues" evidence="1">
    <location>
        <begin position="141"/>
        <end position="152"/>
    </location>
</feature>
<dbReference type="EMBL" id="AMZH03009010">
    <property type="protein sequence ID" value="RRT57762.1"/>
    <property type="molecule type" value="Genomic_DNA"/>
</dbReference>
<accession>A0A426Z1C3</accession>
<organism evidence="2 3">
    <name type="scientific">Ensete ventricosum</name>
    <name type="common">Abyssinian banana</name>
    <name type="synonym">Musa ensete</name>
    <dbReference type="NCBI Taxonomy" id="4639"/>
    <lineage>
        <taxon>Eukaryota</taxon>
        <taxon>Viridiplantae</taxon>
        <taxon>Streptophyta</taxon>
        <taxon>Embryophyta</taxon>
        <taxon>Tracheophyta</taxon>
        <taxon>Spermatophyta</taxon>
        <taxon>Magnoliopsida</taxon>
        <taxon>Liliopsida</taxon>
        <taxon>Zingiberales</taxon>
        <taxon>Musaceae</taxon>
        <taxon>Ensete</taxon>
    </lineage>
</organism>
<proteinExistence type="predicted"/>
<reference evidence="2 3" key="1">
    <citation type="journal article" date="2014" name="Agronomy (Basel)">
        <title>A Draft Genome Sequence for Ensete ventricosum, the Drought-Tolerant Tree Against Hunger.</title>
        <authorList>
            <person name="Harrison J."/>
            <person name="Moore K.A."/>
            <person name="Paszkiewicz K."/>
            <person name="Jones T."/>
            <person name="Grant M."/>
            <person name="Ambacheew D."/>
            <person name="Muzemil S."/>
            <person name="Studholme D.J."/>
        </authorList>
    </citation>
    <scope>NUCLEOTIDE SEQUENCE [LARGE SCALE GENOMIC DNA]</scope>
</reference>